<dbReference type="InterPro" id="IPR015915">
    <property type="entry name" value="Kelch-typ_b-propeller"/>
</dbReference>
<evidence type="ECO:0000256" key="2">
    <source>
        <dbReference type="SAM" id="SignalP"/>
    </source>
</evidence>
<dbReference type="OrthoDB" id="2503993at2759"/>
<reference evidence="4" key="1">
    <citation type="journal article" date="2020" name="Stud. Mycol.">
        <title>101 Dothideomycetes genomes: a test case for predicting lifestyles and emergence of pathogens.</title>
        <authorList>
            <person name="Haridas S."/>
            <person name="Albert R."/>
            <person name="Binder M."/>
            <person name="Bloem J."/>
            <person name="Labutti K."/>
            <person name="Salamov A."/>
            <person name="Andreopoulos B."/>
            <person name="Baker S."/>
            <person name="Barry K."/>
            <person name="Bills G."/>
            <person name="Bluhm B."/>
            <person name="Cannon C."/>
            <person name="Castanera R."/>
            <person name="Culley D."/>
            <person name="Daum C."/>
            <person name="Ezra D."/>
            <person name="Gonzalez J."/>
            <person name="Henrissat B."/>
            <person name="Kuo A."/>
            <person name="Liang C."/>
            <person name="Lipzen A."/>
            <person name="Lutzoni F."/>
            <person name="Magnuson J."/>
            <person name="Mondo S."/>
            <person name="Nolan M."/>
            <person name="Ohm R."/>
            <person name="Pangilinan J."/>
            <person name="Park H.-J."/>
            <person name="Ramirez L."/>
            <person name="Alfaro M."/>
            <person name="Sun H."/>
            <person name="Tritt A."/>
            <person name="Yoshinaga Y."/>
            <person name="Zwiers L.-H."/>
            <person name="Turgeon B."/>
            <person name="Goodwin S."/>
            <person name="Spatafora J."/>
            <person name="Crous P."/>
            <person name="Grigoriev I."/>
        </authorList>
    </citation>
    <scope>NUCLEOTIDE SEQUENCE</scope>
    <source>
        <strain evidence="4">CBS 122367</strain>
    </source>
</reference>
<feature type="transmembrane region" description="Helical" evidence="1">
    <location>
        <begin position="866"/>
        <end position="886"/>
    </location>
</feature>
<keyword evidence="1" id="KW-1133">Transmembrane helix</keyword>
<sequence length="900" mass="95648">MAASTSMCHPLQKTRMAICLLWNLLFSNLLTSIPWVMGDPLVASTSFALASHLTGNQSTISIPVLDLNGFGRVAFTGDFDALMTYGYQNSTTTVGTMLTQSIRAQLPDGTFAVLATADADIKHMCVVPVLGSGYFVIVAGNFTSIDDVHAPAIAAFDPSAKAGEAITALAGLNGSVNALLCDDKSSTAYVGGYLGAANSTNALMWIKHEGWNELPFHGFNGPINSIVKAPSGNIVFGGSFTGFGGTEFANRTLNGLFEYDPTQEPFNASLSSPIADVGLALDPGAIINDMVLFGDTIAVMGNFSGANTSNILFIHGNGSSSALTGGGLNGPVLSAYYLEDQNAILVGGNFSDTVDGYLGDLANVARYSIENKLWSPLRAGINGTVNSFNKLTFNISIDEPEDIIIINGHFGKLHALGNDPAITVRDIGVWVPSKDNWLSNLDVLDKPKFEGILSTSVDLPDEQGRLFAGSISSWILSATGIISIDYDATSRKTVLGSLGLELTAQGSDESGNGVAAGLFYTQDGLNITVVGGSFTVDSRTGSTIHNLAFINGTDPQKVRIDGLRRLTSAWHIQCLEVTGHILFAGGTFEQTVNDQKMNGLLVFDLLQNTYTDPQPLALGGNSVDVRAIRTRPMTRQVFVAGTFGTAGGLNCSTVCVYDMNTRAWTRPGSNLGGSASHMTWTTRDTLIVAGNITIDNKPLILAAYNAPADQWTPFNELHPLDGVVTAMIPADSSASGSLWSSDSAGFWVAGKTNNGSAFLKKWDGAAWHTVEQGFDPTSIIHGLKILRTATRGSENEFLQADQVLLVFGKLNLTDQIPSAALFDGTTFLPYIFTKTADDDIGVLTSMFSTYDSYFYSVGDADQKGHVVAIAVTVLVVLVSILAIGEVENKWRIWRLKGSSR</sequence>
<dbReference type="GO" id="GO:0005935">
    <property type="term" value="C:cellular bud neck"/>
    <property type="evidence" value="ECO:0007669"/>
    <property type="project" value="TreeGrafter"/>
</dbReference>
<dbReference type="PANTHER" id="PTHR31778">
    <property type="entry name" value="BUD SITE SELECTION PROTEIN RAX2"/>
    <property type="match status" value="1"/>
</dbReference>
<dbReference type="PANTHER" id="PTHR31778:SF2">
    <property type="entry name" value="BUD SITE SELECTION PROTEIN RAX2"/>
    <property type="match status" value="1"/>
</dbReference>
<keyword evidence="1" id="KW-0472">Membrane</keyword>
<dbReference type="Proteomes" id="UP000799291">
    <property type="component" value="Unassembled WGS sequence"/>
</dbReference>
<keyword evidence="1" id="KW-0812">Transmembrane</keyword>
<feature type="domain" description="Rax2-like C-terminal" evidence="3">
    <location>
        <begin position="600"/>
        <end position="854"/>
    </location>
</feature>
<name>A0A6G1J8M6_9PLEO</name>
<proteinExistence type="predicted"/>
<dbReference type="EMBL" id="MU005576">
    <property type="protein sequence ID" value="KAF2686897.1"/>
    <property type="molecule type" value="Genomic_DNA"/>
</dbReference>
<dbReference type="InterPro" id="IPR011043">
    <property type="entry name" value="Gal_Oxase/kelch_b-propeller"/>
</dbReference>
<evidence type="ECO:0000313" key="5">
    <source>
        <dbReference type="Proteomes" id="UP000799291"/>
    </source>
</evidence>
<dbReference type="GO" id="GO:0000282">
    <property type="term" value="P:cellular bud site selection"/>
    <property type="evidence" value="ECO:0007669"/>
    <property type="project" value="TreeGrafter"/>
</dbReference>
<evidence type="ECO:0000256" key="1">
    <source>
        <dbReference type="SAM" id="Phobius"/>
    </source>
</evidence>
<dbReference type="AlphaFoldDB" id="A0A6G1J8M6"/>
<evidence type="ECO:0000259" key="3">
    <source>
        <dbReference type="Pfam" id="PF12768"/>
    </source>
</evidence>
<organism evidence="4 5">
    <name type="scientific">Lentithecium fluviatile CBS 122367</name>
    <dbReference type="NCBI Taxonomy" id="1168545"/>
    <lineage>
        <taxon>Eukaryota</taxon>
        <taxon>Fungi</taxon>
        <taxon>Dikarya</taxon>
        <taxon>Ascomycota</taxon>
        <taxon>Pezizomycotina</taxon>
        <taxon>Dothideomycetes</taxon>
        <taxon>Pleosporomycetidae</taxon>
        <taxon>Pleosporales</taxon>
        <taxon>Massarineae</taxon>
        <taxon>Lentitheciaceae</taxon>
        <taxon>Lentithecium</taxon>
    </lineage>
</organism>
<gene>
    <name evidence="4" type="ORF">K458DRAFT_429820</name>
</gene>
<keyword evidence="5" id="KW-1185">Reference proteome</keyword>
<dbReference type="Gene3D" id="2.120.10.80">
    <property type="entry name" value="Kelch-type beta propeller"/>
    <property type="match status" value="1"/>
</dbReference>
<dbReference type="InterPro" id="IPR024982">
    <property type="entry name" value="Rax2-like_C"/>
</dbReference>
<dbReference type="SUPFAM" id="SSF50965">
    <property type="entry name" value="Galactose oxidase, central domain"/>
    <property type="match status" value="1"/>
</dbReference>
<protein>
    <recommendedName>
        <fullName evidence="3">Rax2-like C-terminal domain-containing protein</fullName>
    </recommendedName>
</protein>
<dbReference type="GO" id="GO:1902929">
    <property type="term" value="C:plasma membrane of growing cell tip"/>
    <property type="evidence" value="ECO:0007669"/>
    <property type="project" value="TreeGrafter"/>
</dbReference>
<feature type="signal peptide" evidence="2">
    <location>
        <begin position="1"/>
        <end position="38"/>
    </location>
</feature>
<evidence type="ECO:0000313" key="4">
    <source>
        <dbReference type="EMBL" id="KAF2686897.1"/>
    </source>
</evidence>
<feature type="chain" id="PRO_5026095759" description="Rax2-like C-terminal domain-containing protein" evidence="2">
    <location>
        <begin position="39"/>
        <end position="900"/>
    </location>
</feature>
<keyword evidence="2" id="KW-0732">Signal</keyword>
<accession>A0A6G1J8M6</accession>
<dbReference type="GO" id="GO:0005621">
    <property type="term" value="C:cellular bud scar"/>
    <property type="evidence" value="ECO:0007669"/>
    <property type="project" value="TreeGrafter"/>
</dbReference>
<dbReference type="Pfam" id="PF12768">
    <property type="entry name" value="Rax2"/>
    <property type="match status" value="1"/>
</dbReference>